<reference evidence="5 6" key="1">
    <citation type="submission" date="2024-01" db="EMBL/GenBank/DDBJ databases">
        <title>Pedobacter sp. nov., isolated from oil-contaminated soil.</title>
        <authorList>
            <person name="Le N.T.T."/>
        </authorList>
    </citation>
    <scope>NUCLEOTIDE SEQUENCE [LARGE SCALE GENOMIC DNA]</scope>
    <source>
        <strain evidence="5 6">VNH31</strain>
    </source>
</reference>
<dbReference type="Gene3D" id="3.40.50.10420">
    <property type="entry name" value="NagB/RpiA/CoA transferase-like"/>
    <property type="match status" value="1"/>
</dbReference>
<dbReference type="EC" id="6.3.3.2" evidence="4"/>
<dbReference type="PANTHER" id="PTHR23407">
    <property type="entry name" value="ATPASE INHIBITOR/5-FORMYLTETRAHYDROFOLATE CYCLO-LIGASE"/>
    <property type="match status" value="1"/>
</dbReference>
<dbReference type="InterPro" id="IPR037171">
    <property type="entry name" value="NagB/RpiA_transferase-like"/>
</dbReference>
<keyword evidence="3 4" id="KW-0067">ATP-binding</keyword>
<organism evidence="5 6">
    <name type="scientific">Pedobacter flavus</name>
    <dbReference type="NCBI Taxonomy" id="3113906"/>
    <lineage>
        <taxon>Bacteria</taxon>
        <taxon>Pseudomonadati</taxon>
        <taxon>Bacteroidota</taxon>
        <taxon>Sphingobacteriia</taxon>
        <taxon>Sphingobacteriales</taxon>
        <taxon>Sphingobacteriaceae</taxon>
        <taxon>Pedobacter</taxon>
    </lineage>
</organism>
<keyword evidence="4" id="KW-0479">Metal-binding</keyword>
<dbReference type="SUPFAM" id="SSF100950">
    <property type="entry name" value="NagB/RpiA/CoA transferase-like"/>
    <property type="match status" value="1"/>
</dbReference>
<keyword evidence="2 4" id="KW-0547">Nucleotide-binding</keyword>
<comment type="similarity">
    <text evidence="1 4">Belongs to the 5-formyltetrahydrofolate cyclo-ligase family.</text>
</comment>
<dbReference type="Pfam" id="PF01812">
    <property type="entry name" value="5-FTHF_cyc-lig"/>
    <property type="match status" value="1"/>
</dbReference>
<dbReference type="PANTHER" id="PTHR23407:SF1">
    <property type="entry name" value="5-FORMYLTETRAHYDROFOLATE CYCLO-LIGASE"/>
    <property type="match status" value="1"/>
</dbReference>
<sequence>MLKAEIRKQALKNRTLLSDSAFERLNHQLLVNFQKLDLGEVKTIHIFIPILEKREPDTFLLINWLKSNHPSIKILIPKSDFETFEMISYVFTEETVLKKNKYNILEPEGGEVYTGTIDLVIVPLLAFDEVGNRVGYGKGFYDRFFAHNKVNKKIGLCLESSPYPKFMETSKFDVKLDACITPDKTFFF</sequence>
<dbReference type="InterPro" id="IPR024185">
    <property type="entry name" value="FTHF_cligase-like_sf"/>
</dbReference>
<evidence type="ECO:0000313" key="6">
    <source>
        <dbReference type="Proteomes" id="UP001337681"/>
    </source>
</evidence>
<evidence type="ECO:0000256" key="2">
    <source>
        <dbReference type="ARBA" id="ARBA00022741"/>
    </source>
</evidence>
<dbReference type="PIRSF" id="PIRSF006806">
    <property type="entry name" value="FTHF_cligase"/>
    <property type="match status" value="1"/>
</dbReference>
<dbReference type="RefSeq" id="WP_330145389.1">
    <property type="nucleotide sequence ID" value="NZ_JAZDQU010000001.1"/>
</dbReference>
<dbReference type="Proteomes" id="UP001337681">
    <property type="component" value="Unassembled WGS sequence"/>
</dbReference>
<gene>
    <name evidence="5" type="ORF">VRU49_03475</name>
</gene>
<evidence type="ECO:0000256" key="3">
    <source>
        <dbReference type="ARBA" id="ARBA00022840"/>
    </source>
</evidence>
<dbReference type="InterPro" id="IPR002698">
    <property type="entry name" value="FTHF_cligase"/>
</dbReference>
<evidence type="ECO:0000256" key="4">
    <source>
        <dbReference type="RuleBase" id="RU361279"/>
    </source>
</evidence>
<protein>
    <recommendedName>
        <fullName evidence="4">5-formyltetrahydrofolate cyclo-ligase</fullName>
        <ecNumber evidence="4">6.3.3.2</ecNumber>
    </recommendedName>
</protein>
<dbReference type="EMBL" id="JAZDQU010000001">
    <property type="protein sequence ID" value="MEE1884475.1"/>
    <property type="molecule type" value="Genomic_DNA"/>
</dbReference>
<evidence type="ECO:0000313" key="5">
    <source>
        <dbReference type="EMBL" id="MEE1884475.1"/>
    </source>
</evidence>
<name>A0ABU7GZP8_9SPHI</name>
<proteinExistence type="inferred from homology"/>
<comment type="catalytic activity">
    <reaction evidence="4">
        <text>(6S)-5-formyl-5,6,7,8-tetrahydrofolate + ATP = (6R)-5,10-methenyltetrahydrofolate + ADP + phosphate</text>
        <dbReference type="Rhea" id="RHEA:10488"/>
        <dbReference type="ChEBI" id="CHEBI:30616"/>
        <dbReference type="ChEBI" id="CHEBI:43474"/>
        <dbReference type="ChEBI" id="CHEBI:57455"/>
        <dbReference type="ChEBI" id="CHEBI:57457"/>
        <dbReference type="ChEBI" id="CHEBI:456216"/>
        <dbReference type="EC" id="6.3.3.2"/>
    </reaction>
</comment>
<keyword evidence="6" id="KW-1185">Reference proteome</keyword>
<accession>A0ABU7GZP8</accession>
<comment type="caution">
    <text evidence="5">The sequence shown here is derived from an EMBL/GenBank/DDBJ whole genome shotgun (WGS) entry which is preliminary data.</text>
</comment>
<dbReference type="NCBIfam" id="TIGR02727">
    <property type="entry name" value="MTHFS_bact"/>
    <property type="match status" value="1"/>
</dbReference>
<comment type="cofactor">
    <cofactor evidence="4">
        <name>Mg(2+)</name>
        <dbReference type="ChEBI" id="CHEBI:18420"/>
    </cofactor>
</comment>
<keyword evidence="5" id="KW-0436">Ligase</keyword>
<evidence type="ECO:0000256" key="1">
    <source>
        <dbReference type="ARBA" id="ARBA00010638"/>
    </source>
</evidence>
<dbReference type="GO" id="GO:0030272">
    <property type="term" value="F:5-formyltetrahydrofolate cyclo-ligase activity"/>
    <property type="evidence" value="ECO:0007669"/>
    <property type="project" value="UniProtKB-EC"/>
</dbReference>
<keyword evidence="4" id="KW-0460">Magnesium</keyword>